<evidence type="ECO:0000313" key="2">
    <source>
        <dbReference type="Proteomes" id="UP000093757"/>
    </source>
</evidence>
<name>A0A1A6BA14_MYCGO</name>
<proteinExistence type="predicted"/>
<evidence type="ECO:0000313" key="1">
    <source>
        <dbReference type="EMBL" id="OBR99201.1"/>
    </source>
</evidence>
<dbReference type="Proteomes" id="UP000093757">
    <property type="component" value="Unassembled WGS sequence"/>
</dbReference>
<reference evidence="1 2" key="1">
    <citation type="submission" date="2016-06" db="EMBL/GenBank/DDBJ databases">
        <authorList>
            <person name="Kjaerup R.B."/>
            <person name="Dalgaard T.S."/>
            <person name="Juul-Madsen H.R."/>
        </authorList>
    </citation>
    <scope>NUCLEOTIDE SEQUENCE [LARGE SCALE GENOMIC DNA]</scope>
    <source>
        <strain evidence="1 2">1245752.6</strain>
    </source>
</reference>
<organism evidence="1 2">
    <name type="scientific">Mycobacterium gordonae</name>
    <dbReference type="NCBI Taxonomy" id="1778"/>
    <lineage>
        <taxon>Bacteria</taxon>
        <taxon>Bacillati</taxon>
        <taxon>Actinomycetota</taxon>
        <taxon>Actinomycetes</taxon>
        <taxon>Mycobacteriales</taxon>
        <taxon>Mycobacteriaceae</taxon>
        <taxon>Mycobacterium</taxon>
    </lineage>
</organism>
<protein>
    <submittedName>
        <fullName evidence="1">Uncharacterized protein</fullName>
    </submittedName>
</protein>
<accession>A0A1A6BA14</accession>
<dbReference type="EMBL" id="MAEM01000464">
    <property type="protein sequence ID" value="OBR99201.1"/>
    <property type="molecule type" value="Genomic_DNA"/>
</dbReference>
<sequence length="94" mass="10128">MRNAFGHDAISLCHAARIARDLSETAGESPRLNLRPRTRTVLADEVADLQHGAPCGLLGRSAPSNREDATTEIDINTQTSHVRAGALTGGRRER</sequence>
<comment type="caution">
    <text evidence="1">The sequence shown here is derived from an EMBL/GenBank/DDBJ whole genome shotgun (WGS) entry which is preliminary data.</text>
</comment>
<gene>
    <name evidence="1" type="ORF">A9W98_31525</name>
</gene>
<dbReference type="AlphaFoldDB" id="A0A1A6BA14"/>